<gene>
    <name evidence="9" type="primary">PRTFDC1</name>
</gene>
<dbReference type="Pfam" id="PF00156">
    <property type="entry name" value="Pribosyltran"/>
    <property type="match status" value="1"/>
</dbReference>
<dbReference type="PANTHER" id="PTHR43340:SF5">
    <property type="entry name" value="PHOSPHORIBOSYLTRANSFERASE DOMAIN-CONTAINING PROTEIN 1"/>
    <property type="match status" value="1"/>
</dbReference>
<evidence type="ECO:0000259" key="7">
    <source>
        <dbReference type="Pfam" id="PF00156"/>
    </source>
</evidence>
<dbReference type="RefSeq" id="XP_011369330.1">
    <property type="nucleotide sequence ID" value="XM_011371028.2"/>
</dbReference>
<dbReference type="GO" id="GO:0046872">
    <property type="term" value="F:metal ion binding"/>
    <property type="evidence" value="ECO:0007669"/>
    <property type="project" value="UniProtKB-KW"/>
</dbReference>
<feature type="signal peptide" evidence="6">
    <location>
        <begin position="1"/>
        <end position="18"/>
    </location>
</feature>
<dbReference type="CDD" id="cd06223">
    <property type="entry name" value="PRTases_typeI"/>
    <property type="match status" value="1"/>
</dbReference>
<dbReference type="Gene3D" id="3.40.50.2020">
    <property type="match status" value="1"/>
</dbReference>
<sequence>MVSLVLVRVLVWSNLGLPADLEAAHVQLVVQALTSRCGIDGYSRPEEFSGLEARVALCKLNSYTQPICCERDISEYRHSLKVNNSALIERLAKDIMKDIGYCDIMVLCVLKGGYKFCADLVEHLKNISRNSDRFVSMKVDFIRLKSYRNDQSMGEMQIIGGYDLSTLAGKNVLIVEDVVGTGRTMKALLSSIEKYKPNMVKVASLLVKRTPRSDGFRPDYAGFEIPNLFVVGYALDYNEYFRDLNHICVINEHGKEKYRV</sequence>
<dbReference type="PANTHER" id="PTHR43340">
    <property type="entry name" value="HYPOXANTHINE-GUANINE PHOSPHORIBOSYLTRANSFERASE"/>
    <property type="match status" value="1"/>
</dbReference>
<evidence type="ECO:0000256" key="5">
    <source>
        <dbReference type="RuleBase" id="RU364099"/>
    </source>
</evidence>
<keyword evidence="5" id="KW-0808">Transferase</keyword>
<dbReference type="AlphaFoldDB" id="A0A6P3QRR2"/>
<dbReference type="UniPathway" id="UPA00591">
    <property type="reaction ID" value="UER00648"/>
</dbReference>
<keyword evidence="5" id="KW-0963">Cytoplasm</keyword>
<accession>A0A6P3QRR2</accession>
<dbReference type="OrthoDB" id="9449045at2759"/>
<dbReference type="InterPro" id="IPR005904">
    <property type="entry name" value="Hxn_phspho_trans"/>
</dbReference>
<dbReference type="Proteomes" id="UP000515202">
    <property type="component" value="Unplaced"/>
</dbReference>
<evidence type="ECO:0000256" key="1">
    <source>
        <dbReference type="ARBA" id="ARBA00008391"/>
    </source>
</evidence>
<name>A0A6P3QRR2_PTEVA</name>
<dbReference type="KEGG" id="pvp:105299347"/>
<evidence type="ECO:0000256" key="6">
    <source>
        <dbReference type="SAM" id="SignalP"/>
    </source>
</evidence>
<dbReference type="InterPro" id="IPR029057">
    <property type="entry name" value="PRTase-like"/>
</dbReference>
<feature type="domain" description="Phosphoribosyltransferase" evidence="7">
    <location>
        <begin position="86"/>
        <end position="237"/>
    </location>
</feature>
<dbReference type="FunFam" id="3.40.50.2020:FF:000053">
    <property type="entry name" value="Hypoxanthine phosphoribosyltransferase"/>
    <property type="match status" value="1"/>
</dbReference>
<dbReference type="EC" id="2.4.2.8" evidence="5"/>
<comment type="subcellular location">
    <subcellularLocation>
        <location evidence="5">Cytoplasm</location>
    </subcellularLocation>
</comment>
<keyword evidence="6" id="KW-0732">Signal</keyword>
<dbReference type="CTD" id="56952"/>
<dbReference type="InterPro" id="IPR050408">
    <property type="entry name" value="HGPRT"/>
</dbReference>
<evidence type="ECO:0000313" key="9">
    <source>
        <dbReference type="RefSeq" id="XP_011369330.1"/>
    </source>
</evidence>
<proteinExistence type="inferred from homology"/>
<dbReference type="GO" id="GO:0000166">
    <property type="term" value="F:nucleotide binding"/>
    <property type="evidence" value="ECO:0007669"/>
    <property type="project" value="UniProtKB-KW"/>
</dbReference>
<keyword evidence="5" id="KW-0660">Purine salvage</keyword>
<reference evidence="9" key="1">
    <citation type="submission" date="2025-08" db="UniProtKB">
        <authorList>
            <consortium name="RefSeq"/>
        </authorList>
    </citation>
    <scope>IDENTIFICATION</scope>
    <source>
        <tissue evidence="9">Kidney</tissue>
    </source>
</reference>
<keyword evidence="3 5" id="KW-0547">Nucleotide-binding</keyword>
<dbReference type="GeneID" id="105299347"/>
<dbReference type="GO" id="GO:0006166">
    <property type="term" value="P:purine ribonucleoside salvage"/>
    <property type="evidence" value="ECO:0007669"/>
    <property type="project" value="UniProtKB-KW"/>
</dbReference>
<feature type="chain" id="PRO_5027937191" description="Hypoxanthine phosphoribosyltransferase" evidence="6">
    <location>
        <begin position="19"/>
        <end position="260"/>
    </location>
</feature>
<protein>
    <recommendedName>
        <fullName evidence="5">Hypoxanthine phosphoribosyltransferase</fullName>
        <ecNumber evidence="5">2.4.2.8</ecNumber>
    </recommendedName>
</protein>
<evidence type="ECO:0000256" key="4">
    <source>
        <dbReference type="ARBA" id="ARBA00022842"/>
    </source>
</evidence>
<organism evidence="8 9">
    <name type="scientific">Pteropus vampyrus</name>
    <name type="common">Large flying fox</name>
    <dbReference type="NCBI Taxonomy" id="132908"/>
    <lineage>
        <taxon>Eukaryota</taxon>
        <taxon>Metazoa</taxon>
        <taxon>Chordata</taxon>
        <taxon>Craniata</taxon>
        <taxon>Vertebrata</taxon>
        <taxon>Euteleostomi</taxon>
        <taxon>Mammalia</taxon>
        <taxon>Eutheria</taxon>
        <taxon>Laurasiatheria</taxon>
        <taxon>Chiroptera</taxon>
        <taxon>Yinpterochiroptera</taxon>
        <taxon>Pteropodoidea</taxon>
        <taxon>Pteropodidae</taxon>
        <taxon>Pteropodinae</taxon>
        <taxon>Pteropus</taxon>
    </lineage>
</organism>
<evidence type="ECO:0000313" key="8">
    <source>
        <dbReference type="Proteomes" id="UP000515202"/>
    </source>
</evidence>
<evidence type="ECO:0000256" key="3">
    <source>
        <dbReference type="ARBA" id="ARBA00022741"/>
    </source>
</evidence>
<dbReference type="GO" id="GO:0004422">
    <property type="term" value="F:hypoxanthine phosphoribosyltransferase activity"/>
    <property type="evidence" value="ECO:0007669"/>
    <property type="project" value="InterPro"/>
</dbReference>
<dbReference type="InterPro" id="IPR000836">
    <property type="entry name" value="PRTase_dom"/>
</dbReference>
<comment type="catalytic activity">
    <reaction evidence="5">
        <text>IMP + diphosphate = hypoxanthine + 5-phospho-alpha-D-ribose 1-diphosphate</text>
        <dbReference type="Rhea" id="RHEA:17973"/>
        <dbReference type="ChEBI" id="CHEBI:17368"/>
        <dbReference type="ChEBI" id="CHEBI:33019"/>
        <dbReference type="ChEBI" id="CHEBI:58017"/>
        <dbReference type="ChEBI" id="CHEBI:58053"/>
        <dbReference type="EC" id="2.4.2.8"/>
    </reaction>
</comment>
<keyword evidence="8" id="KW-1185">Reference proteome</keyword>
<dbReference type="GO" id="GO:0005829">
    <property type="term" value="C:cytosol"/>
    <property type="evidence" value="ECO:0007669"/>
    <property type="project" value="TreeGrafter"/>
</dbReference>
<comment type="pathway">
    <text evidence="5">Purine metabolism; IMP biosynthesis via salvage pathway; IMP from hypoxanthine: step 1/1.</text>
</comment>
<keyword evidence="5 9" id="KW-0328">Glycosyltransferase</keyword>
<evidence type="ECO:0000256" key="2">
    <source>
        <dbReference type="ARBA" id="ARBA00022723"/>
    </source>
</evidence>
<keyword evidence="4 5" id="KW-0460">Magnesium</keyword>
<comment type="cofactor">
    <cofactor evidence="5">
        <name>Mg(2+)</name>
        <dbReference type="ChEBI" id="CHEBI:18420"/>
    </cofactor>
</comment>
<dbReference type="NCBIfam" id="TIGR01203">
    <property type="entry name" value="HGPRTase"/>
    <property type="match status" value="1"/>
</dbReference>
<keyword evidence="2 5" id="KW-0479">Metal-binding</keyword>
<dbReference type="GO" id="GO:0032264">
    <property type="term" value="P:IMP salvage"/>
    <property type="evidence" value="ECO:0007669"/>
    <property type="project" value="UniProtKB-UniPathway"/>
</dbReference>
<dbReference type="SUPFAM" id="SSF53271">
    <property type="entry name" value="PRTase-like"/>
    <property type="match status" value="1"/>
</dbReference>
<comment type="similarity">
    <text evidence="1 5">Belongs to the purine/pyrimidine phosphoribosyltransferase family.</text>
</comment>